<evidence type="ECO:0000313" key="22">
    <source>
        <dbReference type="EMBL" id="AKT43930.1"/>
    </source>
</evidence>
<keyword evidence="7 15" id="KW-0479">Metal-binding</keyword>
<dbReference type="EMBL" id="CP012159">
    <property type="protein sequence ID" value="AKT43930.1"/>
    <property type="molecule type" value="Genomic_DNA"/>
</dbReference>
<keyword evidence="5 16" id="KW-0679">Respiratory chain</keyword>
<dbReference type="Proteomes" id="UP000067626">
    <property type="component" value="Chromosome"/>
</dbReference>
<proteinExistence type="inferred from homology"/>
<dbReference type="PROSITE" id="PS51007">
    <property type="entry name" value="CYTC"/>
    <property type="match status" value="1"/>
</dbReference>
<evidence type="ECO:0000256" key="7">
    <source>
        <dbReference type="ARBA" id="ARBA00022723"/>
    </source>
</evidence>
<evidence type="ECO:0000256" key="2">
    <source>
        <dbReference type="ARBA" id="ARBA00007866"/>
    </source>
</evidence>
<evidence type="ECO:0000256" key="15">
    <source>
        <dbReference type="PROSITE-ProRule" id="PRU00433"/>
    </source>
</evidence>
<keyword evidence="11 15" id="KW-0408">Iron</keyword>
<evidence type="ECO:0000256" key="4">
    <source>
        <dbReference type="ARBA" id="ARBA00022617"/>
    </source>
</evidence>
<evidence type="ECO:0000256" key="8">
    <source>
        <dbReference type="ARBA" id="ARBA00022967"/>
    </source>
</evidence>
<comment type="catalytic activity">
    <reaction evidence="17">
        <text>4 Fe(II)-[cytochrome c] + O2 + 8 H(+)(in) = 4 Fe(III)-[cytochrome c] + 2 H2O + 4 H(+)(out)</text>
        <dbReference type="Rhea" id="RHEA:11436"/>
        <dbReference type="Rhea" id="RHEA-COMP:10350"/>
        <dbReference type="Rhea" id="RHEA-COMP:14399"/>
        <dbReference type="ChEBI" id="CHEBI:15377"/>
        <dbReference type="ChEBI" id="CHEBI:15378"/>
        <dbReference type="ChEBI" id="CHEBI:15379"/>
        <dbReference type="ChEBI" id="CHEBI:29033"/>
        <dbReference type="ChEBI" id="CHEBI:29034"/>
        <dbReference type="EC" id="7.1.1.9"/>
    </reaction>
</comment>
<dbReference type="Pfam" id="PF00034">
    <property type="entry name" value="Cytochrom_C"/>
    <property type="match status" value="1"/>
</dbReference>
<name>A0A0K1ESL7_CHOCO</name>
<keyword evidence="10 18" id="KW-1133">Transmembrane helix</keyword>
<dbReference type="InterPro" id="IPR009056">
    <property type="entry name" value="Cyt_c-like_dom"/>
</dbReference>
<evidence type="ECO:0000259" key="20">
    <source>
        <dbReference type="PROSITE" id="PS50999"/>
    </source>
</evidence>
<dbReference type="NCBIfam" id="TIGR02866">
    <property type="entry name" value="CoxB"/>
    <property type="match status" value="1"/>
</dbReference>
<evidence type="ECO:0000256" key="1">
    <source>
        <dbReference type="ARBA" id="ARBA00004141"/>
    </source>
</evidence>
<keyword evidence="12 17" id="KW-0186">Copper</keyword>
<reference evidence="22 23" key="1">
    <citation type="submission" date="2015-07" db="EMBL/GenBank/DDBJ databases">
        <title>Genome analysis of myxobacterium Chondromyces crocatus Cm c5 reveals a high potential for natural compound synthesis and the genetic basis for the loss of fruiting body formation.</title>
        <authorList>
            <person name="Zaburannyi N."/>
            <person name="Bunk B."/>
            <person name="Maier J."/>
            <person name="Overmann J."/>
            <person name="Mueller R."/>
        </authorList>
    </citation>
    <scope>NUCLEOTIDE SEQUENCE [LARGE SCALE GENOMIC DNA]</scope>
    <source>
        <strain evidence="22 23">Cm c5</strain>
    </source>
</reference>
<dbReference type="SUPFAM" id="SSF49503">
    <property type="entry name" value="Cupredoxins"/>
    <property type="match status" value="1"/>
</dbReference>
<dbReference type="PATRIC" id="fig|52.7.peg.8982"/>
<keyword evidence="13 18" id="KW-0472">Membrane</keyword>
<dbReference type="InterPro" id="IPR036909">
    <property type="entry name" value="Cyt_c-like_dom_sf"/>
</dbReference>
<evidence type="ECO:0000256" key="9">
    <source>
        <dbReference type="ARBA" id="ARBA00022982"/>
    </source>
</evidence>
<dbReference type="GO" id="GO:0004129">
    <property type="term" value="F:cytochrome-c oxidase activity"/>
    <property type="evidence" value="ECO:0007669"/>
    <property type="project" value="UniProtKB-EC"/>
</dbReference>
<comment type="subcellular location">
    <subcellularLocation>
        <location evidence="16">Cell membrane</location>
        <topology evidence="16">Multi-pass membrane protein</topology>
    </subcellularLocation>
    <subcellularLocation>
        <location evidence="1">Membrane</location>
        <topology evidence="1">Multi-pass membrane protein</topology>
    </subcellularLocation>
</comment>
<dbReference type="GO" id="GO:0042773">
    <property type="term" value="P:ATP synthesis coupled electron transport"/>
    <property type="evidence" value="ECO:0007669"/>
    <property type="project" value="TreeGrafter"/>
</dbReference>
<keyword evidence="6 16" id="KW-0812">Transmembrane</keyword>
<sequence length="316" mass="35403">MNKPHINIDSFWLPRQSSTLAEKVDFGFNAALWTGVFFFILVTGATIYLVARYRRRTENDKTSPIAHNTTLEVAWSVIPLIILIWLFFVGLRTYVYASVAPAESYEIKVTGEMYLWTFIYPDGTAVVNEMAVPKGRPVKLIMSSKDVVHSLFIPEFRVKQDAVPGLYTTVWFTATETGDTALLCTEFCGSGHSDMLATVKVLEESDFEKWIEQQSGPSDLPPEELGKLLFAKKSCATCHSVDGTPMQGPTFKGLFGRNEEMSDGTKVTVDENYIRESILNPQAKVVKGFPAVMPTYRGLLKDREIDALIAYLKTVK</sequence>
<dbReference type="RefSeq" id="WP_063796437.1">
    <property type="nucleotide sequence ID" value="NZ_CP012159.1"/>
</dbReference>
<accession>A0A0K1ESL7</accession>
<dbReference type="SUPFAM" id="SSF46626">
    <property type="entry name" value="Cytochrome c"/>
    <property type="match status" value="1"/>
</dbReference>
<evidence type="ECO:0000256" key="10">
    <source>
        <dbReference type="ARBA" id="ARBA00022989"/>
    </source>
</evidence>
<keyword evidence="23" id="KW-1185">Reference proteome</keyword>
<feature type="transmembrane region" description="Helical" evidence="18">
    <location>
        <begin position="30"/>
        <end position="51"/>
    </location>
</feature>
<evidence type="ECO:0000259" key="19">
    <source>
        <dbReference type="PROSITE" id="PS50857"/>
    </source>
</evidence>
<comment type="function">
    <text evidence="14 17">Subunits I and II form the functional core of the enzyme complex. Electrons originating in cytochrome c are transferred via heme a and Cu(A) to the binuclear center formed by heme a3 and Cu(B).</text>
</comment>
<dbReference type="PANTHER" id="PTHR22888">
    <property type="entry name" value="CYTOCHROME C OXIDASE, SUBUNIT II"/>
    <property type="match status" value="1"/>
</dbReference>
<keyword evidence="3 16" id="KW-0813">Transport</keyword>
<organism evidence="22 23">
    <name type="scientific">Chondromyces crocatus</name>
    <dbReference type="NCBI Taxonomy" id="52"/>
    <lineage>
        <taxon>Bacteria</taxon>
        <taxon>Pseudomonadati</taxon>
        <taxon>Myxococcota</taxon>
        <taxon>Polyangia</taxon>
        <taxon>Polyangiales</taxon>
        <taxon>Polyangiaceae</taxon>
        <taxon>Chondromyces</taxon>
    </lineage>
</organism>
<evidence type="ECO:0000256" key="12">
    <source>
        <dbReference type="ARBA" id="ARBA00023008"/>
    </source>
</evidence>
<dbReference type="GO" id="GO:0020037">
    <property type="term" value="F:heme binding"/>
    <property type="evidence" value="ECO:0007669"/>
    <property type="project" value="InterPro"/>
</dbReference>
<evidence type="ECO:0000256" key="11">
    <source>
        <dbReference type="ARBA" id="ARBA00023004"/>
    </source>
</evidence>
<dbReference type="EC" id="7.1.1.9" evidence="17"/>
<keyword evidence="4 15" id="KW-0349">Heme</keyword>
<dbReference type="PROSITE" id="PS00078">
    <property type="entry name" value="COX2"/>
    <property type="match status" value="1"/>
</dbReference>
<dbReference type="PROSITE" id="PS50999">
    <property type="entry name" value="COX2_TM"/>
    <property type="match status" value="1"/>
</dbReference>
<evidence type="ECO:0000256" key="14">
    <source>
        <dbReference type="ARBA" id="ARBA00024688"/>
    </source>
</evidence>
<evidence type="ECO:0000313" key="23">
    <source>
        <dbReference type="Proteomes" id="UP000067626"/>
    </source>
</evidence>
<evidence type="ECO:0000259" key="21">
    <source>
        <dbReference type="PROSITE" id="PS51007"/>
    </source>
</evidence>
<dbReference type="AlphaFoldDB" id="A0A0K1ESL7"/>
<keyword evidence="8" id="KW-1278">Translocase</keyword>
<dbReference type="InterPro" id="IPR036257">
    <property type="entry name" value="Cyt_c_oxidase_su2_TM_sf"/>
</dbReference>
<dbReference type="PANTHER" id="PTHR22888:SF9">
    <property type="entry name" value="CYTOCHROME C OXIDASE SUBUNIT 2"/>
    <property type="match status" value="1"/>
</dbReference>
<evidence type="ECO:0000256" key="5">
    <source>
        <dbReference type="ARBA" id="ARBA00022660"/>
    </source>
</evidence>
<evidence type="ECO:0000256" key="18">
    <source>
        <dbReference type="SAM" id="Phobius"/>
    </source>
</evidence>
<comment type="similarity">
    <text evidence="2 16">Belongs to the cytochrome c oxidase subunit 2 family.</text>
</comment>
<evidence type="ECO:0000256" key="16">
    <source>
        <dbReference type="RuleBase" id="RU000456"/>
    </source>
</evidence>
<dbReference type="SUPFAM" id="SSF81464">
    <property type="entry name" value="Cytochrome c oxidase subunit II-like, transmembrane region"/>
    <property type="match status" value="1"/>
</dbReference>
<dbReference type="CDD" id="cd13915">
    <property type="entry name" value="CuRO_HCO_II_like_2"/>
    <property type="match status" value="1"/>
</dbReference>
<dbReference type="InterPro" id="IPR001505">
    <property type="entry name" value="Copper_CuA"/>
</dbReference>
<dbReference type="PROSITE" id="PS50857">
    <property type="entry name" value="COX2_CUA"/>
    <property type="match status" value="1"/>
</dbReference>
<dbReference type="Gene3D" id="1.10.287.90">
    <property type="match status" value="1"/>
</dbReference>
<dbReference type="GO" id="GO:0005886">
    <property type="term" value="C:plasma membrane"/>
    <property type="evidence" value="ECO:0007669"/>
    <property type="project" value="UniProtKB-SubCell"/>
</dbReference>
<feature type="domain" description="Cytochrome oxidase subunit II copper A binding" evidence="19">
    <location>
        <begin position="102"/>
        <end position="213"/>
    </location>
</feature>
<keyword evidence="9 16" id="KW-0249">Electron transport</keyword>
<feature type="domain" description="Cytochrome oxidase subunit II transmembrane region profile" evidence="20">
    <location>
        <begin position="5"/>
        <end position="101"/>
    </location>
</feature>
<dbReference type="GO" id="GO:0005507">
    <property type="term" value="F:copper ion binding"/>
    <property type="evidence" value="ECO:0007669"/>
    <property type="project" value="InterPro"/>
</dbReference>
<evidence type="ECO:0000256" key="17">
    <source>
        <dbReference type="RuleBase" id="RU004024"/>
    </source>
</evidence>
<dbReference type="GO" id="GO:0016491">
    <property type="term" value="F:oxidoreductase activity"/>
    <property type="evidence" value="ECO:0007669"/>
    <property type="project" value="InterPro"/>
</dbReference>
<dbReference type="InterPro" id="IPR045187">
    <property type="entry name" value="CcO_II"/>
</dbReference>
<dbReference type="InterPro" id="IPR014222">
    <property type="entry name" value="Cyt_c_oxidase_su2"/>
</dbReference>
<comment type="cofactor">
    <cofactor evidence="17">
        <name>Cu cation</name>
        <dbReference type="ChEBI" id="CHEBI:23378"/>
    </cofactor>
    <text evidence="17">Binds a copper A center.</text>
</comment>
<dbReference type="Pfam" id="PF02790">
    <property type="entry name" value="COX2_TM"/>
    <property type="match status" value="1"/>
</dbReference>
<dbReference type="InterPro" id="IPR002429">
    <property type="entry name" value="CcO_II-like_C"/>
</dbReference>
<feature type="transmembrane region" description="Helical" evidence="18">
    <location>
        <begin position="72"/>
        <end position="91"/>
    </location>
</feature>
<dbReference type="InterPro" id="IPR011759">
    <property type="entry name" value="Cyt_c_oxidase_su2_TM_dom"/>
</dbReference>
<gene>
    <name evidence="22" type="primary">coxB</name>
    <name evidence="22" type="ORF">CMC5_081670</name>
</gene>
<dbReference type="Gene3D" id="2.60.40.420">
    <property type="entry name" value="Cupredoxins - blue copper proteins"/>
    <property type="match status" value="1"/>
</dbReference>
<evidence type="ECO:0000256" key="13">
    <source>
        <dbReference type="ARBA" id="ARBA00023136"/>
    </source>
</evidence>
<protein>
    <recommendedName>
        <fullName evidence="17">Cytochrome c oxidase subunit 2</fullName>
        <ecNumber evidence="17">7.1.1.9</ecNumber>
    </recommendedName>
</protein>
<dbReference type="Pfam" id="PF00116">
    <property type="entry name" value="COX2"/>
    <property type="match status" value="1"/>
</dbReference>
<dbReference type="InterPro" id="IPR008972">
    <property type="entry name" value="Cupredoxin"/>
</dbReference>
<dbReference type="STRING" id="52.CMC5_081670"/>
<evidence type="ECO:0000256" key="6">
    <source>
        <dbReference type="ARBA" id="ARBA00022692"/>
    </source>
</evidence>
<dbReference type="KEGG" id="ccro:CMC5_081670"/>
<evidence type="ECO:0000256" key="3">
    <source>
        <dbReference type="ARBA" id="ARBA00022448"/>
    </source>
</evidence>
<dbReference type="Gene3D" id="1.10.760.10">
    <property type="entry name" value="Cytochrome c-like domain"/>
    <property type="match status" value="1"/>
</dbReference>
<feature type="domain" description="Cytochrome c" evidence="21">
    <location>
        <begin position="221"/>
        <end position="316"/>
    </location>
</feature>